<dbReference type="Pfam" id="PF01798">
    <property type="entry name" value="Nop"/>
    <property type="match status" value="1"/>
</dbReference>
<protein>
    <recommendedName>
        <fullName evidence="2">NOSIC domain-containing protein</fullName>
    </recommendedName>
</protein>
<dbReference type="EMBL" id="JAJJMB010018262">
    <property type="protein sequence ID" value="KAI3830505.1"/>
    <property type="molecule type" value="Genomic_DNA"/>
</dbReference>
<organism evidence="3 4">
    <name type="scientific">Papaver atlanticum</name>
    <dbReference type="NCBI Taxonomy" id="357466"/>
    <lineage>
        <taxon>Eukaryota</taxon>
        <taxon>Viridiplantae</taxon>
        <taxon>Streptophyta</taxon>
        <taxon>Embryophyta</taxon>
        <taxon>Tracheophyta</taxon>
        <taxon>Spermatophyta</taxon>
        <taxon>Magnoliopsida</taxon>
        <taxon>Ranunculales</taxon>
        <taxon>Papaveraceae</taxon>
        <taxon>Papaveroideae</taxon>
        <taxon>Papaver</taxon>
    </lineage>
</organism>
<reference evidence="3" key="1">
    <citation type="submission" date="2022-04" db="EMBL/GenBank/DDBJ databases">
        <title>A functionally conserved STORR gene fusion in Papaver species that diverged 16.8 million years ago.</title>
        <authorList>
            <person name="Catania T."/>
        </authorList>
    </citation>
    <scope>NUCLEOTIDE SEQUENCE</scope>
    <source>
        <strain evidence="3">S-188037</strain>
    </source>
</reference>
<dbReference type="SMART" id="SM00931">
    <property type="entry name" value="NOSIC"/>
    <property type="match status" value="1"/>
</dbReference>
<evidence type="ECO:0000313" key="3">
    <source>
        <dbReference type="EMBL" id="KAI3830505.1"/>
    </source>
</evidence>
<dbReference type="SUPFAM" id="SSF89124">
    <property type="entry name" value="Nop domain"/>
    <property type="match status" value="1"/>
</dbReference>
<accession>A0AAD4RUN4</accession>
<comment type="similarity">
    <text evidence="1">Belongs to the NOP5/NOP56 family.</text>
</comment>
<dbReference type="Gene3D" id="1.10.287.4070">
    <property type="match status" value="1"/>
</dbReference>
<comment type="caution">
    <text evidence="3">The sequence shown here is derived from an EMBL/GenBank/DDBJ whole genome shotgun (WGS) entry which is preliminary data.</text>
</comment>
<dbReference type="GO" id="GO:0030515">
    <property type="term" value="F:snoRNA binding"/>
    <property type="evidence" value="ECO:0007669"/>
    <property type="project" value="InterPro"/>
</dbReference>
<keyword evidence="4" id="KW-1185">Reference proteome</keyword>
<dbReference type="AlphaFoldDB" id="A0AAD4RUN4"/>
<dbReference type="GO" id="GO:0031428">
    <property type="term" value="C:box C/D methylation guide snoRNP complex"/>
    <property type="evidence" value="ECO:0007669"/>
    <property type="project" value="InterPro"/>
</dbReference>
<evidence type="ECO:0000256" key="1">
    <source>
        <dbReference type="ARBA" id="ARBA00009211"/>
    </source>
</evidence>
<feature type="non-terminal residue" evidence="3">
    <location>
        <position position="1"/>
    </location>
</feature>
<dbReference type="Proteomes" id="UP001202328">
    <property type="component" value="Unassembled WGS sequence"/>
</dbReference>
<dbReference type="InterPro" id="IPR002687">
    <property type="entry name" value="Nop_dom"/>
</dbReference>
<proteinExistence type="inferred from homology"/>
<dbReference type="GO" id="GO:0032040">
    <property type="term" value="C:small-subunit processome"/>
    <property type="evidence" value="ECO:0007669"/>
    <property type="project" value="InterPro"/>
</dbReference>
<dbReference type="PANTHER" id="PTHR10894">
    <property type="entry name" value="NUCLEOLAR PROTEIN 5 NUCLEOLAR PROTEIN NOP5 NOP58"/>
    <property type="match status" value="1"/>
</dbReference>
<gene>
    <name evidence="3" type="ORF">MKW98_030668</name>
</gene>
<evidence type="ECO:0000259" key="2">
    <source>
        <dbReference type="SMART" id="SM00931"/>
    </source>
</evidence>
<dbReference type="InterPro" id="IPR045056">
    <property type="entry name" value="Nop56/Nop58"/>
</dbReference>
<sequence length="134" mass="15443">MEDKFDIKLIILGFKVFKKNYLIWLSMFHRDRIGSKNFSVGHHLLATSGSHFFSSSLETSNTLKRHRLIPKIIKAIDLLNDLGKELNKFAMRMGELYGHHFPELVDVVSDNILYVKVVKLMEICTTAATLDFTE</sequence>
<name>A0AAD4RUN4_9MAGN</name>
<feature type="domain" description="NOSIC" evidence="2">
    <location>
        <begin position="71"/>
        <end position="123"/>
    </location>
</feature>
<evidence type="ECO:0000313" key="4">
    <source>
        <dbReference type="Proteomes" id="UP001202328"/>
    </source>
</evidence>
<dbReference type="InterPro" id="IPR012976">
    <property type="entry name" value="NOSIC"/>
</dbReference>
<dbReference type="PANTHER" id="PTHR10894:SF1">
    <property type="entry name" value="NUCLEOLAR PROTEIN 58"/>
    <property type="match status" value="1"/>
</dbReference>
<dbReference type="InterPro" id="IPR036070">
    <property type="entry name" value="Nop_dom_sf"/>
</dbReference>